<evidence type="ECO:0000256" key="1">
    <source>
        <dbReference type="SAM" id="MobiDB-lite"/>
    </source>
</evidence>
<feature type="region of interest" description="Disordered" evidence="1">
    <location>
        <begin position="1"/>
        <end position="25"/>
    </location>
</feature>
<proteinExistence type="predicted"/>
<keyword evidence="3" id="KW-1185">Reference proteome</keyword>
<feature type="region of interest" description="Disordered" evidence="1">
    <location>
        <begin position="114"/>
        <end position="143"/>
    </location>
</feature>
<feature type="compositionally biased region" description="Low complexity" evidence="1">
    <location>
        <begin position="55"/>
        <end position="77"/>
    </location>
</feature>
<protein>
    <submittedName>
        <fullName evidence="2">Uncharacterized protein</fullName>
    </submittedName>
</protein>
<dbReference type="Proteomes" id="UP001054252">
    <property type="component" value="Unassembled WGS sequence"/>
</dbReference>
<sequence length="178" mass="20056">MYTLTKVSVTEPKFKTPENVGKNTSDEPLLLGFLKSPMSLLQSFKESLKPCKTLSSSSFPSLSSQSFTRSSFSQQESDPTGFSRKPPKSSISRQLQRLEEDHLALTQESELTDLQNLETQHAHVEKKGDDEEEEEKEEEIKEFRRPNLGQFKFGTTGLYEPLILSVEGEVPVVQVIST</sequence>
<organism evidence="2 3">
    <name type="scientific">Rubroshorea leprosula</name>
    <dbReference type="NCBI Taxonomy" id="152421"/>
    <lineage>
        <taxon>Eukaryota</taxon>
        <taxon>Viridiplantae</taxon>
        <taxon>Streptophyta</taxon>
        <taxon>Embryophyta</taxon>
        <taxon>Tracheophyta</taxon>
        <taxon>Spermatophyta</taxon>
        <taxon>Magnoliopsida</taxon>
        <taxon>eudicotyledons</taxon>
        <taxon>Gunneridae</taxon>
        <taxon>Pentapetalae</taxon>
        <taxon>rosids</taxon>
        <taxon>malvids</taxon>
        <taxon>Malvales</taxon>
        <taxon>Dipterocarpaceae</taxon>
        <taxon>Rubroshorea</taxon>
    </lineage>
</organism>
<evidence type="ECO:0000313" key="3">
    <source>
        <dbReference type="Proteomes" id="UP001054252"/>
    </source>
</evidence>
<reference evidence="2 3" key="1">
    <citation type="journal article" date="2021" name="Commun. Biol.">
        <title>The genome of Shorea leprosula (Dipterocarpaceae) highlights the ecological relevance of drought in aseasonal tropical rainforests.</title>
        <authorList>
            <person name="Ng K.K.S."/>
            <person name="Kobayashi M.J."/>
            <person name="Fawcett J.A."/>
            <person name="Hatakeyama M."/>
            <person name="Paape T."/>
            <person name="Ng C.H."/>
            <person name="Ang C.C."/>
            <person name="Tnah L.H."/>
            <person name="Lee C.T."/>
            <person name="Nishiyama T."/>
            <person name="Sese J."/>
            <person name="O'Brien M.J."/>
            <person name="Copetti D."/>
            <person name="Mohd Noor M.I."/>
            <person name="Ong R.C."/>
            <person name="Putra M."/>
            <person name="Sireger I.Z."/>
            <person name="Indrioko S."/>
            <person name="Kosugi Y."/>
            <person name="Izuno A."/>
            <person name="Isagi Y."/>
            <person name="Lee S.L."/>
            <person name="Shimizu K.K."/>
        </authorList>
    </citation>
    <scope>NUCLEOTIDE SEQUENCE [LARGE SCALE GENOMIC DNA]</scope>
    <source>
        <strain evidence="2">214</strain>
    </source>
</reference>
<feature type="region of interest" description="Disordered" evidence="1">
    <location>
        <begin position="51"/>
        <end position="94"/>
    </location>
</feature>
<dbReference type="AlphaFoldDB" id="A0AAV5I272"/>
<evidence type="ECO:0000313" key="2">
    <source>
        <dbReference type="EMBL" id="GKU93125.1"/>
    </source>
</evidence>
<name>A0AAV5I272_9ROSI</name>
<gene>
    <name evidence="2" type="ORF">SLEP1_g6751</name>
</gene>
<comment type="caution">
    <text evidence="2">The sequence shown here is derived from an EMBL/GenBank/DDBJ whole genome shotgun (WGS) entry which is preliminary data.</text>
</comment>
<feature type="compositionally biased region" description="Basic and acidic residues" evidence="1">
    <location>
        <begin position="120"/>
        <end position="129"/>
    </location>
</feature>
<dbReference type="EMBL" id="BPVZ01000006">
    <property type="protein sequence ID" value="GKU93125.1"/>
    <property type="molecule type" value="Genomic_DNA"/>
</dbReference>
<accession>A0AAV5I272</accession>